<protein>
    <submittedName>
        <fullName evidence="1">Uncharacterized protein</fullName>
    </submittedName>
</protein>
<dbReference type="EMBL" id="MASW01000006">
    <property type="protein sequence ID" value="PXY20856.1"/>
    <property type="molecule type" value="Genomic_DNA"/>
</dbReference>
<dbReference type="AlphaFoldDB" id="A0A2V4ANZ6"/>
<evidence type="ECO:0000313" key="2">
    <source>
        <dbReference type="Proteomes" id="UP000249915"/>
    </source>
</evidence>
<gene>
    <name evidence="1" type="ORF">BAY60_25465</name>
</gene>
<name>A0A2V4ANZ6_9PSEU</name>
<comment type="caution">
    <text evidence="1">The sequence shown here is derived from an EMBL/GenBank/DDBJ whole genome shotgun (WGS) entry which is preliminary data.</text>
</comment>
<sequence length="103" mass="10875">MTYTNDVTPVCARARDALTVATHLAGIADEIVTMAPLGYTPEPSHDGVSRPVENAAVALDERGVTPRVAAARLKITAAAIQLEDAARELDHAVSAWERSATKP</sequence>
<accession>A0A2V4ANZ6</accession>
<reference evidence="1 2" key="1">
    <citation type="submission" date="2016-07" db="EMBL/GenBank/DDBJ databases">
        <title>Draft genome sequence of Prauserella muralis DSM 45305, isolated from a mould-covered wall in an indoor environment.</title>
        <authorList>
            <person name="Ruckert C."/>
            <person name="Albersmeier A."/>
            <person name="Jiang C.-L."/>
            <person name="Jiang Y."/>
            <person name="Kalinowski J."/>
            <person name="Schneider O."/>
            <person name="Winkler A."/>
            <person name="Zotchev S.B."/>
        </authorList>
    </citation>
    <scope>NUCLEOTIDE SEQUENCE [LARGE SCALE GENOMIC DNA]</scope>
    <source>
        <strain evidence="1 2">DSM 45305</strain>
    </source>
</reference>
<dbReference type="RefSeq" id="WP_112283980.1">
    <property type="nucleotide sequence ID" value="NZ_MASW01000006.1"/>
</dbReference>
<evidence type="ECO:0000313" key="1">
    <source>
        <dbReference type="EMBL" id="PXY20856.1"/>
    </source>
</evidence>
<organism evidence="1 2">
    <name type="scientific">Prauserella muralis</name>
    <dbReference type="NCBI Taxonomy" id="588067"/>
    <lineage>
        <taxon>Bacteria</taxon>
        <taxon>Bacillati</taxon>
        <taxon>Actinomycetota</taxon>
        <taxon>Actinomycetes</taxon>
        <taxon>Pseudonocardiales</taxon>
        <taxon>Pseudonocardiaceae</taxon>
        <taxon>Prauserella</taxon>
    </lineage>
</organism>
<proteinExistence type="predicted"/>
<keyword evidence="2" id="KW-1185">Reference proteome</keyword>
<dbReference type="Proteomes" id="UP000249915">
    <property type="component" value="Unassembled WGS sequence"/>
</dbReference>